<dbReference type="NCBIfam" id="TIGR02937">
    <property type="entry name" value="sigma70-ECF"/>
    <property type="match status" value="1"/>
</dbReference>
<dbReference type="InterPro" id="IPR013249">
    <property type="entry name" value="RNA_pol_sigma70_r4_t2"/>
</dbReference>
<dbReference type="InterPro" id="IPR013325">
    <property type="entry name" value="RNA_pol_sigma_r2"/>
</dbReference>
<dbReference type="PANTHER" id="PTHR43133:SF51">
    <property type="entry name" value="RNA POLYMERASE SIGMA FACTOR"/>
    <property type="match status" value="1"/>
</dbReference>
<evidence type="ECO:0000256" key="4">
    <source>
        <dbReference type="ARBA" id="ARBA00023163"/>
    </source>
</evidence>
<name>A0A2G1W0U1_9BACT</name>
<keyword evidence="4" id="KW-0804">Transcription</keyword>
<organism evidence="7 8">
    <name type="scientific">Rhodopirellula bahusiensis</name>
    <dbReference type="NCBI Taxonomy" id="2014065"/>
    <lineage>
        <taxon>Bacteria</taxon>
        <taxon>Pseudomonadati</taxon>
        <taxon>Planctomycetota</taxon>
        <taxon>Planctomycetia</taxon>
        <taxon>Pirellulales</taxon>
        <taxon>Pirellulaceae</taxon>
        <taxon>Rhodopirellula</taxon>
    </lineage>
</organism>
<dbReference type="AlphaFoldDB" id="A0A2G1W0U1"/>
<protein>
    <submittedName>
        <fullName evidence="7">RNA polymerase subunit sigma-24</fullName>
    </submittedName>
</protein>
<evidence type="ECO:0000256" key="1">
    <source>
        <dbReference type="ARBA" id="ARBA00010641"/>
    </source>
</evidence>
<comment type="similarity">
    <text evidence="1">Belongs to the sigma-70 factor family. ECF subfamily.</text>
</comment>
<evidence type="ECO:0000313" key="8">
    <source>
        <dbReference type="Proteomes" id="UP000225740"/>
    </source>
</evidence>
<keyword evidence="3" id="KW-0731">Sigma factor</keyword>
<dbReference type="InterPro" id="IPR007627">
    <property type="entry name" value="RNA_pol_sigma70_r2"/>
</dbReference>
<dbReference type="GO" id="GO:0006352">
    <property type="term" value="P:DNA-templated transcription initiation"/>
    <property type="evidence" value="ECO:0007669"/>
    <property type="project" value="InterPro"/>
</dbReference>
<dbReference type="OrthoDB" id="9795666at2"/>
<evidence type="ECO:0000256" key="3">
    <source>
        <dbReference type="ARBA" id="ARBA00023082"/>
    </source>
</evidence>
<dbReference type="Pfam" id="PF04542">
    <property type="entry name" value="Sigma70_r2"/>
    <property type="match status" value="1"/>
</dbReference>
<evidence type="ECO:0000256" key="2">
    <source>
        <dbReference type="ARBA" id="ARBA00023015"/>
    </source>
</evidence>
<dbReference type="SUPFAM" id="SSF88659">
    <property type="entry name" value="Sigma3 and sigma4 domains of RNA polymerase sigma factors"/>
    <property type="match status" value="1"/>
</dbReference>
<reference evidence="7 8" key="1">
    <citation type="submission" date="2017-06" db="EMBL/GenBank/DDBJ databases">
        <title>Description of Rhodopirellula bahusiensis sp. nov.</title>
        <authorList>
            <person name="Kizina J."/>
            <person name="Harder J."/>
        </authorList>
    </citation>
    <scope>NUCLEOTIDE SEQUENCE [LARGE SCALE GENOMIC DNA]</scope>
    <source>
        <strain evidence="7 8">SWK21</strain>
    </source>
</reference>
<dbReference type="GO" id="GO:0016987">
    <property type="term" value="F:sigma factor activity"/>
    <property type="evidence" value="ECO:0007669"/>
    <property type="project" value="UniProtKB-KW"/>
</dbReference>
<evidence type="ECO:0000259" key="5">
    <source>
        <dbReference type="Pfam" id="PF04542"/>
    </source>
</evidence>
<keyword evidence="2" id="KW-0805">Transcription regulation</keyword>
<accession>A0A2G1W0U1</accession>
<dbReference type="InterPro" id="IPR036388">
    <property type="entry name" value="WH-like_DNA-bd_sf"/>
</dbReference>
<dbReference type="Gene3D" id="1.10.1740.10">
    <property type="match status" value="1"/>
</dbReference>
<dbReference type="SUPFAM" id="SSF88946">
    <property type="entry name" value="Sigma2 domain of RNA polymerase sigma factors"/>
    <property type="match status" value="1"/>
</dbReference>
<evidence type="ECO:0000313" key="7">
    <source>
        <dbReference type="EMBL" id="PHQ32470.1"/>
    </source>
</evidence>
<dbReference type="Pfam" id="PF08281">
    <property type="entry name" value="Sigma70_r4_2"/>
    <property type="match status" value="1"/>
</dbReference>
<comment type="caution">
    <text evidence="7">The sequence shown here is derived from an EMBL/GenBank/DDBJ whole genome shotgun (WGS) entry which is preliminary data.</text>
</comment>
<keyword evidence="8" id="KW-1185">Reference proteome</keyword>
<dbReference type="GO" id="GO:0003677">
    <property type="term" value="F:DNA binding"/>
    <property type="evidence" value="ECO:0007669"/>
    <property type="project" value="InterPro"/>
</dbReference>
<proteinExistence type="inferred from homology"/>
<feature type="domain" description="RNA polymerase sigma factor 70 region 4 type 2" evidence="6">
    <location>
        <begin position="108"/>
        <end position="156"/>
    </location>
</feature>
<dbReference type="EMBL" id="NIZW01000026">
    <property type="protein sequence ID" value="PHQ32470.1"/>
    <property type="molecule type" value="Genomic_DNA"/>
</dbReference>
<feature type="domain" description="RNA polymerase sigma-70 region 2" evidence="5">
    <location>
        <begin position="19"/>
        <end position="76"/>
    </location>
</feature>
<dbReference type="InterPro" id="IPR014284">
    <property type="entry name" value="RNA_pol_sigma-70_dom"/>
</dbReference>
<dbReference type="Proteomes" id="UP000225740">
    <property type="component" value="Unassembled WGS sequence"/>
</dbReference>
<dbReference type="PANTHER" id="PTHR43133">
    <property type="entry name" value="RNA POLYMERASE ECF-TYPE SIGMA FACTO"/>
    <property type="match status" value="1"/>
</dbReference>
<dbReference type="InterPro" id="IPR013324">
    <property type="entry name" value="RNA_pol_sigma_r3/r4-like"/>
</dbReference>
<gene>
    <name evidence="7" type="ORF">CEE69_25420</name>
</gene>
<dbReference type="InterPro" id="IPR039425">
    <property type="entry name" value="RNA_pol_sigma-70-like"/>
</dbReference>
<dbReference type="Gene3D" id="1.10.10.10">
    <property type="entry name" value="Winged helix-like DNA-binding domain superfamily/Winged helix DNA-binding domain"/>
    <property type="match status" value="1"/>
</dbReference>
<sequence length="195" mass="22824">MMDRSEMLGILMQERTKQVALAWSILRQSQLAEDAYQDMLVKVFENESVFEGPRHLRDWSWKVLRRRCYEFIRRQNYRPSLLDESILDLVDADLECRDADEINLRVDALHQCLANLTVHCRDVVRLRFSEGLSGIEVAEKLGRTPDTIYKTLHRIYSTLGECVQDRLGAWNAETSHYDRRRISTSDNTLSRGCTQ</sequence>
<evidence type="ECO:0000259" key="6">
    <source>
        <dbReference type="Pfam" id="PF08281"/>
    </source>
</evidence>